<dbReference type="Gene3D" id="2.60.210.10">
    <property type="entry name" value="Apoptosis, Tumor Necrosis Factor Receptor Associated Protein 2, Chain A"/>
    <property type="match status" value="1"/>
</dbReference>
<evidence type="ECO:0000256" key="9">
    <source>
        <dbReference type="ARBA" id="ARBA00023014"/>
    </source>
</evidence>
<evidence type="ECO:0000256" key="8">
    <source>
        <dbReference type="ARBA" id="ARBA00023004"/>
    </source>
</evidence>
<reference evidence="14" key="1">
    <citation type="submission" date="2021-02" db="EMBL/GenBank/DDBJ databases">
        <authorList>
            <person name="Dougan E. K."/>
            <person name="Rhodes N."/>
            <person name="Thang M."/>
            <person name="Chan C."/>
        </authorList>
    </citation>
    <scope>NUCLEOTIDE SEQUENCE</scope>
</reference>
<keyword evidence="8" id="KW-0408">Iron</keyword>
<dbReference type="FunFam" id="3.90.460.10:FF:000001">
    <property type="entry name" value="Ferredoxin-thioredoxin reductase, catalytic chain"/>
    <property type="match status" value="1"/>
</dbReference>
<dbReference type="Gene3D" id="3.90.460.10">
    <property type="entry name" value="Ferredoxin thioredoxin reductase catalytic beta subunit"/>
    <property type="match status" value="1"/>
</dbReference>
<evidence type="ECO:0000256" key="6">
    <source>
        <dbReference type="ARBA" id="ARBA00022723"/>
    </source>
</evidence>
<dbReference type="InterPro" id="IPR036644">
    <property type="entry name" value="FTR_bsu_sf"/>
</dbReference>
<organism evidence="14 15">
    <name type="scientific">Symbiodinium necroappetens</name>
    <dbReference type="NCBI Taxonomy" id="1628268"/>
    <lineage>
        <taxon>Eukaryota</taxon>
        <taxon>Sar</taxon>
        <taxon>Alveolata</taxon>
        <taxon>Dinophyceae</taxon>
        <taxon>Suessiales</taxon>
        <taxon>Symbiodiniaceae</taxon>
        <taxon>Symbiodinium</taxon>
    </lineage>
</organism>
<dbReference type="SUPFAM" id="SSF57662">
    <property type="entry name" value="Ferredoxin thioredoxin reductase (FTR), catalytic beta chain"/>
    <property type="match status" value="1"/>
</dbReference>
<dbReference type="PANTHER" id="PTHR35113:SF1">
    <property type="entry name" value="FERREDOXIN-THIOREDOXIN REDUCTASE CATALYTIC CHAIN, CHLOROPLASTIC"/>
    <property type="match status" value="1"/>
</dbReference>
<keyword evidence="9" id="KW-0411">Iron-sulfur</keyword>
<keyword evidence="5" id="KW-0004">4Fe-4S</keyword>
<dbReference type="EC" id="1.8.7.2" evidence="4"/>
<keyword evidence="10" id="KW-1015">Disulfide bond</keyword>
<evidence type="ECO:0000256" key="2">
    <source>
        <dbReference type="ARBA" id="ARBA00003945"/>
    </source>
</evidence>
<dbReference type="PANTHER" id="PTHR35113">
    <property type="entry name" value="FERREDOXIN-THIOREDOXIN REDUCTASE CATALYTIC CHAIN, CHLOROPLASTIC"/>
    <property type="match status" value="1"/>
</dbReference>
<evidence type="ECO:0000256" key="4">
    <source>
        <dbReference type="ARBA" id="ARBA00012358"/>
    </source>
</evidence>
<dbReference type="InterPro" id="IPR008974">
    <property type="entry name" value="TRAF-like"/>
</dbReference>
<evidence type="ECO:0000256" key="1">
    <source>
        <dbReference type="ARBA" id="ARBA00001966"/>
    </source>
</evidence>
<evidence type="ECO:0000256" key="12">
    <source>
        <dbReference type="ARBA" id="ARBA00030295"/>
    </source>
</evidence>
<keyword evidence="7" id="KW-0560">Oxidoreductase</keyword>
<evidence type="ECO:0000256" key="11">
    <source>
        <dbReference type="ARBA" id="ARBA00026011"/>
    </source>
</evidence>
<comment type="catalytic activity">
    <reaction evidence="13">
        <text>[thioredoxin]-disulfide + 2 reduced [2Fe-2S]-[ferredoxin] + 2 H(+) = [thioredoxin]-dithiol + 2 oxidized [2Fe-2S]-[ferredoxin]</text>
        <dbReference type="Rhea" id="RHEA:42336"/>
        <dbReference type="Rhea" id="RHEA-COMP:10000"/>
        <dbReference type="Rhea" id="RHEA-COMP:10001"/>
        <dbReference type="Rhea" id="RHEA-COMP:10698"/>
        <dbReference type="Rhea" id="RHEA-COMP:10700"/>
        <dbReference type="ChEBI" id="CHEBI:15378"/>
        <dbReference type="ChEBI" id="CHEBI:29950"/>
        <dbReference type="ChEBI" id="CHEBI:33737"/>
        <dbReference type="ChEBI" id="CHEBI:33738"/>
        <dbReference type="ChEBI" id="CHEBI:50058"/>
        <dbReference type="EC" id="1.8.7.2"/>
    </reaction>
</comment>
<dbReference type="OrthoDB" id="1641at2759"/>
<dbReference type="InterPro" id="IPR004209">
    <property type="entry name" value="FTR_bsu"/>
</dbReference>
<accession>A0A813AZ59</accession>
<evidence type="ECO:0000256" key="10">
    <source>
        <dbReference type="ARBA" id="ARBA00023157"/>
    </source>
</evidence>
<dbReference type="Proteomes" id="UP000601435">
    <property type="component" value="Unassembled WGS sequence"/>
</dbReference>
<keyword evidence="15" id="KW-1185">Reference proteome</keyword>
<dbReference type="GO" id="GO:0051539">
    <property type="term" value="F:4 iron, 4 sulfur cluster binding"/>
    <property type="evidence" value="ECO:0007669"/>
    <property type="project" value="UniProtKB-KW"/>
</dbReference>
<evidence type="ECO:0000256" key="7">
    <source>
        <dbReference type="ARBA" id="ARBA00023002"/>
    </source>
</evidence>
<dbReference type="SUPFAM" id="SSF49599">
    <property type="entry name" value="TRAF domain-like"/>
    <property type="match status" value="1"/>
</dbReference>
<comment type="similarity">
    <text evidence="3">Belongs to the ferredoxin thioredoxin reductase beta subunit family.</text>
</comment>
<gene>
    <name evidence="14" type="primary">FTRC</name>
    <name evidence="14" type="ORF">SNEC2469_LOCUS29152</name>
</gene>
<comment type="cofactor">
    <cofactor evidence="1">
        <name>[4Fe-4S] cluster</name>
        <dbReference type="ChEBI" id="CHEBI:49883"/>
    </cofactor>
</comment>
<evidence type="ECO:0000313" key="14">
    <source>
        <dbReference type="EMBL" id="CAE7884289.1"/>
    </source>
</evidence>
<comment type="subunit">
    <text evidence="11">Heterodimer of subunit A (variable subunit) and subunit B (catalytic subunit). Heterodimeric FTR forms a complex with ferredoxin and thioredoxin.</text>
</comment>
<sequence length="904" mass="100227">PLAFLSPAAPGQGTNPRLSRATSGPAFAIGAHKGYTSALAVAAGCLALGRQLSRGVRVQRRAEEAEPHLEPSEKSIETMMKFSNQYAKVTGTKYCEDKSVPAVVIVGLALHKETLGAPLCPCRHYEDKEKEVKDGYWNCPCVPMRERHECHCMLFLKDDNPFASECSNIDLEEIMKLKAQIDDKDCLVIGLEILEVTWTQDLGQGLRLVNRGPVDAVKREAVVLHHRDRESVEWKISNIRRRIQELPMGACMCSPLFSAAGVRDMHLEFYPNGLEGSKEGYCGFYVRCPTGEYTLNITLFVGTARRGPSKTEFNGNAAKGLPEFCRLDEQLVDGEEDLIAGIVLQNPLQEQEEDERTLYLTLSLQPAAVTFNGMRNGIGPLLELFEIDPSVLRCKFTPATLLELLQRQPDLLMTATQGLRSGLVSSTCGRDRAAAAACSRSAGGGEKPETDYEARSRLLLVLAGDPHLWMQVVFGIPAMGSLRWWINASYEIEEVEGNGFCLYGCVTVLFLLAPLPMQACELCTAHAYTGPLSLSYLKLERTDHAAPGLSEVHGFKQMPAELILKPTCRRLQAFNELSWLLISPEEPSVATAEKSMQDLPGSKEPSIELPMPAQLELHAASTKNATVGVQCPKTRRRQVPMSDFSIEASKTVKTSQCLCTGLDERLVWFVDAEVYSNARAAVQLVAAVSVRRWPNQSESALEGVQTEADGLFEAIKRHPDPEAARPDILFCGDTVLFCWLLRRRSLLARHAGFHELPALHVYGMVFLQYVPPMWRREMLEDFANWWLLERSPAREPAGVQIEALGLQLQWQMGIALPFVPSTGTSDSAGVLYHAPRPGEGRSVLVLKSAFYALAPGKVFGVVLQRLSRESRLSWNHWAFEGKRNSFLNFEEMASHSCAVCLRRI</sequence>
<evidence type="ECO:0000256" key="13">
    <source>
        <dbReference type="ARBA" id="ARBA00048150"/>
    </source>
</evidence>
<dbReference type="Pfam" id="PF02943">
    <property type="entry name" value="FeThRed_B"/>
    <property type="match status" value="1"/>
</dbReference>
<protein>
    <recommendedName>
        <fullName evidence="4">ferredoxin:thioredoxin reductase</fullName>
        <ecNumber evidence="4">1.8.7.2</ecNumber>
    </recommendedName>
    <alternativeName>
        <fullName evidence="12">Ferredoxin-thioredoxin reductase subunit B</fullName>
    </alternativeName>
</protein>
<dbReference type="AlphaFoldDB" id="A0A813AZ59"/>
<dbReference type="EMBL" id="CAJNJA010064831">
    <property type="protein sequence ID" value="CAE7884289.1"/>
    <property type="molecule type" value="Genomic_DNA"/>
</dbReference>
<proteinExistence type="inferred from homology"/>
<evidence type="ECO:0000256" key="3">
    <source>
        <dbReference type="ARBA" id="ARBA00007941"/>
    </source>
</evidence>
<dbReference type="GO" id="GO:0046872">
    <property type="term" value="F:metal ion binding"/>
    <property type="evidence" value="ECO:0007669"/>
    <property type="project" value="UniProtKB-KW"/>
</dbReference>
<comment type="caution">
    <text evidence="14">The sequence shown here is derived from an EMBL/GenBank/DDBJ whole genome shotgun (WGS) entry which is preliminary data.</text>
</comment>
<name>A0A813AZ59_9DINO</name>
<keyword evidence="6" id="KW-0479">Metal-binding</keyword>
<comment type="function">
    <text evidence="2">Catalytic subunit of the ferredoxin-thioredoxin reductase (FTR), which catalyzes the two-electron reduction of thioredoxins by the electrons provided by reduced ferredoxin.</text>
</comment>
<dbReference type="GO" id="GO:0016730">
    <property type="term" value="F:oxidoreductase activity, acting on iron-sulfur proteins as donors"/>
    <property type="evidence" value="ECO:0007669"/>
    <property type="project" value="InterPro"/>
</dbReference>
<evidence type="ECO:0000313" key="15">
    <source>
        <dbReference type="Proteomes" id="UP000601435"/>
    </source>
</evidence>
<evidence type="ECO:0000256" key="5">
    <source>
        <dbReference type="ARBA" id="ARBA00022485"/>
    </source>
</evidence>
<feature type="non-terminal residue" evidence="14">
    <location>
        <position position="1"/>
    </location>
</feature>